<dbReference type="Gene3D" id="3.20.20.70">
    <property type="entry name" value="Aldolase class I"/>
    <property type="match status" value="1"/>
</dbReference>
<keyword evidence="3" id="KW-0288">FMN</keyword>
<dbReference type="CDD" id="cd02932">
    <property type="entry name" value="OYE_YqiM_FMN"/>
    <property type="match status" value="1"/>
</dbReference>
<evidence type="ECO:0000256" key="3">
    <source>
        <dbReference type="ARBA" id="ARBA00022643"/>
    </source>
</evidence>
<keyword evidence="4" id="KW-0521">NADP</keyword>
<name>A0A9X3TSQ6_9BACL</name>
<accession>A0A9X3TSQ6</accession>
<feature type="domain" description="NADH:flavin oxidoreductase/NADH oxidase N-terminal" evidence="6">
    <location>
        <begin position="6"/>
        <end position="320"/>
    </location>
</feature>
<evidence type="ECO:0000256" key="4">
    <source>
        <dbReference type="ARBA" id="ARBA00022857"/>
    </source>
</evidence>
<evidence type="ECO:0000313" key="7">
    <source>
        <dbReference type="EMBL" id="MDA5109238.1"/>
    </source>
</evidence>
<dbReference type="RefSeq" id="WP_029100953.1">
    <property type="nucleotide sequence ID" value="NZ_JAPYYP010000015.1"/>
</dbReference>
<dbReference type="GO" id="GO:0010181">
    <property type="term" value="F:FMN binding"/>
    <property type="evidence" value="ECO:0007669"/>
    <property type="project" value="InterPro"/>
</dbReference>
<dbReference type="GO" id="GO:0050661">
    <property type="term" value="F:NADP binding"/>
    <property type="evidence" value="ECO:0007669"/>
    <property type="project" value="InterPro"/>
</dbReference>
<evidence type="ECO:0000256" key="5">
    <source>
        <dbReference type="ARBA" id="ARBA00023002"/>
    </source>
</evidence>
<dbReference type="EMBL" id="JAPYYP010000015">
    <property type="protein sequence ID" value="MDA5109238.1"/>
    <property type="molecule type" value="Genomic_DNA"/>
</dbReference>
<dbReference type="Pfam" id="PF00724">
    <property type="entry name" value="Oxidored_FMN"/>
    <property type="match status" value="1"/>
</dbReference>
<gene>
    <name evidence="7" type="ORF">O3V59_12770</name>
</gene>
<dbReference type="AlphaFoldDB" id="A0A9X3TSQ6"/>
<dbReference type="InterPro" id="IPR013785">
    <property type="entry name" value="Aldolase_TIM"/>
</dbReference>
<comment type="cofactor">
    <cofactor evidence="1">
        <name>FMN</name>
        <dbReference type="ChEBI" id="CHEBI:58210"/>
    </cofactor>
</comment>
<evidence type="ECO:0000313" key="8">
    <source>
        <dbReference type="Proteomes" id="UP001151071"/>
    </source>
</evidence>
<evidence type="ECO:0000259" key="6">
    <source>
        <dbReference type="Pfam" id="PF00724"/>
    </source>
</evidence>
<evidence type="ECO:0000256" key="1">
    <source>
        <dbReference type="ARBA" id="ARBA00001917"/>
    </source>
</evidence>
<organism evidence="7 8">
    <name type="scientific">Brevibacillus thermoruber</name>
    <dbReference type="NCBI Taxonomy" id="33942"/>
    <lineage>
        <taxon>Bacteria</taxon>
        <taxon>Bacillati</taxon>
        <taxon>Bacillota</taxon>
        <taxon>Bacilli</taxon>
        <taxon>Bacillales</taxon>
        <taxon>Paenibacillaceae</taxon>
        <taxon>Brevibacillus</taxon>
    </lineage>
</organism>
<evidence type="ECO:0000256" key="2">
    <source>
        <dbReference type="ARBA" id="ARBA00022630"/>
    </source>
</evidence>
<keyword evidence="2" id="KW-0285">Flavoprotein</keyword>
<dbReference type="InterPro" id="IPR044152">
    <property type="entry name" value="YqjM-like"/>
</dbReference>
<proteinExistence type="predicted"/>
<dbReference type="InterPro" id="IPR001155">
    <property type="entry name" value="OxRdtase_FMN_N"/>
</dbReference>
<sequence>MALLSAPFQWKGLALKNRVVMPPMCQYSVEAKDGKPNDWHFVHYVSRAVGGAGLIIMEMTDVEPDGRISDYDLGLWSDEHIPAFARIVSEVHKYGAKIGVQIAHAGRKAEDAEVPVAPSPIAFSDKYKTPRALTTEEVQAMVVKFREAARRAVEAGMDTIEIHGAHGYLIHQFHSPLTNKRDDRYGRDLALFGVEVIEAVKSVMPEDMPLIMRISAVEYVEGGYGLEYSTELCRRYKEAGVDIFHISSGGEGPIGSGGRPGIHPGYQVPMARTIKQALDVPVIAVGNLDDPLLAEATLGNGDADLVAVGRGMLRDPYWALHAIRTVSGEVVPPKQYGRAF</sequence>
<keyword evidence="5" id="KW-0560">Oxidoreductase</keyword>
<dbReference type="Proteomes" id="UP001151071">
    <property type="component" value="Unassembled WGS sequence"/>
</dbReference>
<dbReference type="GO" id="GO:0003959">
    <property type="term" value="F:NADPH dehydrogenase activity"/>
    <property type="evidence" value="ECO:0007669"/>
    <property type="project" value="InterPro"/>
</dbReference>
<dbReference type="SUPFAM" id="SSF51395">
    <property type="entry name" value="FMN-linked oxidoreductases"/>
    <property type="match status" value="1"/>
</dbReference>
<reference evidence="7" key="1">
    <citation type="submission" date="2022-12" db="EMBL/GenBank/DDBJ databases">
        <title>Draft genome sequence of the thermophilic strain Brevibacillus thermoruber HT42, isolated from Los Humeros, Puebla, Mexico, with biotechnological potential.</title>
        <authorList>
            <person name="Lara Sanchez J."/>
            <person name="Solis Palacios R."/>
            <person name="Bustos Baena A.S."/>
            <person name="Ruz Baez A.E."/>
            <person name="Espinosa Luna G."/>
            <person name="Oliart Ros R.M."/>
        </authorList>
    </citation>
    <scope>NUCLEOTIDE SEQUENCE</scope>
    <source>
        <strain evidence="7">HT42</strain>
    </source>
</reference>
<protein>
    <submittedName>
        <fullName evidence="7">NADH:flavin oxidoreductase/NADH oxidase</fullName>
    </submittedName>
</protein>
<keyword evidence="8" id="KW-1185">Reference proteome</keyword>
<comment type="caution">
    <text evidence="7">The sequence shown here is derived from an EMBL/GenBank/DDBJ whole genome shotgun (WGS) entry which is preliminary data.</text>
</comment>
<dbReference type="PANTHER" id="PTHR43303">
    <property type="entry name" value="NADPH DEHYDROGENASE C23G7.10C-RELATED"/>
    <property type="match status" value="1"/>
</dbReference>
<dbReference type="PANTHER" id="PTHR43303:SF4">
    <property type="entry name" value="NADPH DEHYDROGENASE C23G7.10C-RELATED"/>
    <property type="match status" value="1"/>
</dbReference>